<protein>
    <submittedName>
        <fullName evidence="1">Uncharacterized protein</fullName>
    </submittedName>
</protein>
<evidence type="ECO:0000313" key="2">
    <source>
        <dbReference type="Proteomes" id="UP000494206"/>
    </source>
</evidence>
<sequence>MSPGVNYVTYKADCAHSTTIQVNPTNLSTIIAGECYPFQDGSAPVKRYFNCYCNDRDYCNSAQLAPPIALIVVSVSLVLKCIQ</sequence>
<evidence type="ECO:0000313" key="1">
    <source>
        <dbReference type="EMBL" id="CAB3398884.1"/>
    </source>
</evidence>
<keyword evidence="2" id="KW-1185">Reference proteome</keyword>
<dbReference type="AlphaFoldDB" id="A0A8S1EDT5"/>
<dbReference type="OrthoDB" id="6249205at2759"/>
<dbReference type="EMBL" id="CADEPM010000001">
    <property type="protein sequence ID" value="CAB3398884.1"/>
    <property type="molecule type" value="Genomic_DNA"/>
</dbReference>
<gene>
    <name evidence="1" type="ORF">CBOVIS_LOCUS2115</name>
</gene>
<accession>A0A8S1EDT5</accession>
<proteinExistence type="predicted"/>
<reference evidence="1 2" key="1">
    <citation type="submission" date="2020-04" db="EMBL/GenBank/DDBJ databases">
        <authorList>
            <person name="Laetsch R D."/>
            <person name="Stevens L."/>
            <person name="Kumar S."/>
            <person name="Blaxter L. M."/>
        </authorList>
    </citation>
    <scope>NUCLEOTIDE SEQUENCE [LARGE SCALE GENOMIC DNA]</scope>
</reference>
<organism evidence="1 2">
    <name type="scientific">Caenorhabditis bovis</name>
    <dbReference type="NCBI Taxonomy" id="2654633"/>
    <lineage>
        <taxon>Eukaryota</taxon>
        <taxon>Metazoa</taxon>
        <taxon>Ecdysozoa</taxon>
        <taxon>Nematoda</taxon>
        <taxon>Chromadorea</taxon>
        <taxon>Rhabditida</taxon>
        <taxon>Rhabditina</taxon>
        <taxon>Rhabditomorpha</taxon>
        <taxon>Rhabditoidea</taxon>
        <taxon>Rhabditidae</taxon>
        <taxon>Peloderinae</taxon>
        <taxon>Caenorhabditis</taxon>
    </lineage>
</organism>
<dbReference type="Proteomes" id="UP000494206">
    <property type="component" value="Unassembled WGS sequence"/>
</dbReference>
<name>A0A8S1EDT5_9PELO</name>
<comment type="caution">
    <text evidence="1">The sequence shown here is derived from an EMBL/GenBank/DDBJ whole genome shotgun (WGS) entry which is preliminary data.</text>
</comment>